<dbReference type="AlphaFoldDB" id="A0A1M6ASC2"/>
<dbReference type="PANTHER" id="PTHR42760:SF133">
    <property type="entry name" value="3-OXOACYL-[ACYL-CARRIER-PROTEIN] REDUCTASE"/>
    <property type="match status" value="1"/>
</dbReference>
<evidence type="ECO:0000256" key="1">
    <source>
        <dbReference type="ARBA" id="ARBA00006484"/>
    </source>
</evidence>
<keyword evidence="5" id="KW-1185">Reference proteome</keyword>
<dbReference type="Proteomes" id="UP000184452">
    <property type="component" value="Unassembled WGS sequence"/>
</dbReference>
<dbReference type="PRINTS" id="PR00081">
    <property type="entry name" value="GDHRDH"/>
</dbReference>
<evidence type="ECO:0000313" key="5">
    <source>
        <dbReference type="Proteomes" id="UP000184452"/>
    </source>
</evidence>
<dbReference type="GO" id="GO:0005737">
    <property type="term" value="C:cytoplasm"/>
    <property type="evidence" value="ECO:0007669"/>
    <property type="project" value="InterPro"/>
</dbReference>
<dbReference type="GO" id="GO:0005524">
    <property type="term" value="F:ATP binding"/>
    <property type="evidence" value="ECO:0007669"/>
    <property type="project" value="InterPro"/>
</dbReference>
<evidence type="ECO:0000256" key="3">
    <source>
        <dbReference type="RuleBase" id="RU000363"/>
    </source>
</evidence>
<dbReference type="GO" id="GO:0004820">
    <property type="term" value="F:glycine-tRNA ligase activity"/>
    <property type="evidence" value="ECO:0007669"/>
    <property type="project" value="InterPro"/>
</dbReference>
<dbReference type="EMBL" id="FQZK01000001">
    <property type="protein sequence ID" value="SHI39311.1"/>
    <property type="molecule type" value="Genomic_DNA"/>
</dbReference>
<sequence length="263" mass="26195">MELGLAGKRVLVTGASRGIGLATVRAFLAEGAEVTAASRTMTPELEATGAAFVSADLATPHGPERMVGAALAADGRLDVLVNNAGGGVVPDGVLADPFGGRDEDWEQALALNLFAAVRTTRAALPALAEARGAVVTVGSDSALKPHTVPLSYAAAKAALHAFSRGLAEHVGGAGVRVNVVTPSSTRTPLITGEDGMAAKVAAATGADRDAVVAGFAERSGMVTGRLVDPAEIARAVVLLASPEMPSAVGSNWAVHAGAVKAPA</sequence>
<accession>A0A1M6ASC2</accession>
<dbReference type="PANTHER" id="PTHR42760">
    <property type="entry name" value="SHORT-CHAIN DEHYDROGENASES/REDUCTASES FAMILY MEMBER"/>
    <property type="match status" value="1"/>
</dbReference>
<dbReference type="GO" id="GO:0006426">
    <property type="term" value="P:glycyl-tRNA aminoacylation"/>
    <property type="evidence" value="ECO:0007669"/>
    <property type="project" value="InterPro"/>
</dbReference>
<dbReference type="Gene3D" id="3.40.50.720">
    <property type="entry name" value="NAD(P)-binding Rossmann-like Domain"/>
    <property type="match status" value="1"/>
</dbReference>
<dbReference type="Pfam" id="PF00106">
    <property type="entry name" value="adh_short"/>
    <property type="match status" value="1"/>
</dbReference>
<dbReference type="STRING" id="758803.SAMN05421803_10193"/>
<dbReference type="GO" id="GO:0016616">
    <property type="term" value="F:oxidoreductase activity, acting on the CH-OH group of donors, NAD or NADP as acceptor"/>
    <property type="evidence" value="ECO:0007669"/>
    <property type="project" value="TreeGrafter"/>
</dbReference>
<dbReference type="InterPro" id="IPR006194">
    <property type="entry name" value="Gly-tRNA-synth_heterodimer"/>
</dbReference>
<dbReference type="OrthoDB" id="8959163at2"/>
<protein>
    <submittedName>
        <fullName evidence="4">NAD(P)-dependent dehydrogenase, short-chain alcohol dehydrogenase family</fullName>
    </submittedName>
</protein>
<evidence type="ECO:0000313" key="4">
    <source>
        <dbReference type="EMBL" id="SHI39311.1"/>
    </source>
</evidence>
<dbReference type="InterPro" id="IPR036291">
    <property type="entry name" value="NAD(P)-bd_dom_sf"/>
</dbReference>
<dbReference type="PROSITE" id="PS50861">
    <property type="entry name" value="AA_TRNA_LIGASE_II_GLYAB"/>
    <property type="match status" value="1"/>
</dbReference>
<dbReference type="InterPro" id="IPR002347">
    <property type="entry name" value="SDR_fam"/>
</dbReference>
<dbReference type="SUPFAM" id="SSF51735">
    <property type="entry name" value="NAD(P)-binding Rossmann-fold domains"/>
    <property type="match status" value="1"/>
</dbReference>
<dbReference type="PRINTS" id="PR00080">
    <property type="entry name" value="SDRFAMILY"/>
</dbReference>
<organism evidence="4 5">
    <name type="scientific">Nocardiopsis flavescens</name>
    <dbReference type="NCBI Taxonomy" id="758803"/>
    <lineage>
        <taxon>Bacteria</taxon>
        <taxon>Bacillati</taxon>
        <taxon>Actinomycetota</taxon>
        <taxon>Actinomycetes</taxon>
        <taxon>Streptosporangiales</taxon>
        <taxon>Nocardiopsidaceae</taxon>
        <taxon>Nocardiopsis</taxon>
    </lineage>
</organism>
<dbReference type="CDD" id="cd05233">
    <property type="entry name" value="SDR_c"/>
    <property type="match status" value="1"/>
</dbReference>
<name>A0A1M6ASC2_9ACTN</name>
<keyword evidence="2" id="KW-0560">Oxidoreductase</keyword>
<proteinExistence type="inferred from homology"/>
<dbReference type="RefSeq" id="WP_073373775.1">
    <property type="nucleotide sequence ID" value="NZ_FQZK01000001.1"/>
</dbReference>
<comment type="similarity">
    <text evidence="1 3">Belongs to the short-chain dehydrogenases/reductases (SDR) family.</text>
</comment>
<reference evidence="4 5" key="1">
    <citation type="submission" date="2016-11" db="EMBL/GenBank/DDBJ databases">
        <authorList>
            <person name="Jaros S."/>
            <person name="Januszkiewicz K."/>
            <person name="Wedrychowicz H."/>
        </authorList>
    </citation>
    <scope>NUCLEOTIDE SEQUENCE [LARGE SCALE GENOMIC DNA]</scope>
    <source>
        <strain evidence="4 5">CGMCC 4.5723</strain>
    </source>
</reference>
<evidence type="ECO:0000256" key="2">
    <source>
        <dbReference type="ARBA" id="ARBA00023002"/>
    </source>
</evidence>
<gene>
    <name evidence="4" type="ORF">SAMN05421803_10193</name>
</gene>